<evidence type="ECO:0000313" key="1">
    <source>
        <dbReference type="Proteomes" id="UP000887576"/>
    </source>
</evidence>
<proteinExistence type="predicted"/>
<sequence length="159" mass="17531">MTDQRFDRGSKKVGVKRSAVEDAVASKRKCTVDTRNPTAAIDAPTTQNPKIVSAKKELFCYFTDFKDVTEIFTVGSFNRKLGIGGYGIYFGSNSHLSHNGRIPGKTNNNTVCEIAEVKNALDICQKNGLSEKLIIIKADCLEIITQLHAEKLPVAKLKR</sequence>
<protein>
    <submittedName>
        <fullName evidence="2">RNase H type-1 domain-containing protein</fullName>
    </submittedName>
</protein>
<dbReference type="Proteomes" id="UP000887576">
    <property type="component" value="Unplaced"/>
</dbReference>
<evidence type="ECO:0000313" key="2">
    <source>
        <dbReference type="WBParaSite" id="JU765_v2.g13273.t1"/>
    </source>
</evidence>
<dbReference type="WBParaSite" id="JU765_v2.g13273.t1">
    <property type="protein sequence ID" value="JU765_v2.g13273.t1"/>
    <property type="gene ID" value="JU765_v2.g13273"/>
</dbReference>
<organism evidence="1 2">
    <name type="scientific">Panagrolaimus sp. JU765</name>
    <dbReference type="NCBI Taxonomy" id="591449"/>
    <lineage>
        <taxon>Eukaryota</taxon>
        <taxon>Metazoa</taxon>
        <taxon>Ecdysozoa</taxon>
        <taxon>Nematoda</taxon>
        <taxon>Chromadorea</taxon>
        <taxon>Rhabditida</taxon>
        <taxon>Tylenchina</taxon>
        <taxon>Panagrolaimomorpha</taxon>
        <taxon>Panagrolaimoidea</taxon>
        <taxon>Panagrolaimidae</taxon>
        <taxon>Panagrolaimus</taxon>
    </lineage>
</organism>
<reference evidence="2" key="1">
    <citation type="submission" date="2022-11" db="UniProtKB">
        <authorList>
            <consortium name="WormBaseParasite"/>
        </authorList>
    </citation>
    <scope>IDENTIFICATION</scope>
</reference>
<name>A0AC34Q666_9BILA</name>
<accession>A0AC34Q666</accession>